<dbReference type="SMART" id="SM00355">
    <property type="entry name" value="ZnF_C2H2"/>
    <property type="match status" value="1"/>
</dbReference>
<feature type="compositionally biased region" description="Basic and acidic residues" evidence="2">
    <location>
        <begin position="55"/>
        <end position="65"/>
    </location>
</feature>
<evidence type="ECO:0000313" key="5">
    <source>
        <dbReference type="Proteomes" id="UP000247702"/>
    </source>
</evidence>
<dbReference type="PROSITE" id="PS50157">
    <property type="entry name" value="ZINC_FINGER_C2H2_2"/>
    <property type="match status" value="1"/>
</dbReference>
<dbReference type="InterPro" id="IPR041078">
    <property type="entry name" value="Plavaka"/>
</dbReference>
<gene>
    <name evidence="4" type="ORF">RclHR1_17280003</name>
</gene>
<dbReference type="AlphaFoldDB" id="A0A2Z6QL44"/>
<keyword evidence="1" id="KW-0863">Zinc-finger</keyword>
<feature type="region of interest" description="Disordered" evidence="2">
    <location>
        <begin position="34"/>
        <end position="129"/>
    </location>
</feature>
<dbReference type="GO" id="GO:0008270">
    <property type="term" value="F:zinc ion binding"/>
    <property type="evidence" value="ECO:0007669"/>
    <property type="project" value="UniProtKB-KW"/>
</dbReference>
<feature type="compositionally biased region" description="Acidic residues" evidence="2">
    <location>
        <begin position="99"/>
        <end position="129"/>
    </location>
</feature>
<organism evidence="4 5">
    <name type="scientific">Rhizophagus clarus</name>
    <dbReference type="NCBI Taxonomy" id="94130"/>
    <lineage>
        <taxon>Eukaryota</taxon>
        <taxon>Fungi</taxon>
        <taxon>Fungi incertae sedis</taxon>
        <taxon>Mucoromycota</taxon>
        <taxon>Glomeromycotina</taxon>
        <taxon>Glomeromycetes</taxon>
        <taxon>Glomerales</taxon>
        <taxon>Glomeraceae</taxon>
        <taxon>Rhizophagus</taxon>
    </lineage>
</organism>
<dbReference type="Proteomes" id="UP000247702">
    <property type="component" value="Unassembled WGS sequence"/>
</dbReference>
<name>A0A2Z6QL44_9GLOM</name>
<keyword evidence="5" id="KW-1185">Reference proteome</keyword>
<evidence type="ECO:0000256" key="1">
    <source>
        <dbReference type="PROSITE-ProRule" id="PRU00042"/>
    </source>
</evidence>
<keyword evidence="1" id="KW-0862">Zinc</keyword>
<evidence type="ECO:0000313" key="4">
    <source>
        <dbReference type="EMBL" id="GBB90345.1"/>
    </source>
</evidence>
<dbReference type="InterPro" id="IPR013087">
    <property type="entry name" value="Znf_C2H2_type"/>
</dbReference>
<feature type="compositionally biased region" description="Basic and acidic residues" evidence="2">
    <location>
        <begin position="72"/>
        <end position="93"/>
    </location>
</feature>
<evidence type="ECO:0000259" key="3">
    <source>
        <dbReference type="PROSITE" id="PS50157"/>
    </source>
</evidence>
<reference evidence="4 5" key="1">
    <citation type="submission" date="2017-11" db="EMBL/GenBank/DDBJ databases">
        <title>The genome of Rhizophagus clarus HR1 reveals common genetic basis of auxotrophy among arbuscular mycorrhizal fungi.</title>
        <authorList>
            <person name="Kobayashi Y."/>
        </authorList>
    </citation>
    <scope>NUCLEOTIDE SEQUENCE [LARGE SCALE GENOMIC DNA]</scope>
    <source>
        <strain evidence="4 5">HR1</strain>
    </source>
</reference>
<accession>A0A2Z6QL44</accession>
<dbReference type="PROSITE" id="PS00028">
    <property type="entry name" value="ZINC_FINGER_C2H2_1"/>
    <property type="match status" value="1"/>
</dbReference>
<dbReference type="Pfam" id="PF18759">
    <property type="entry name" value="Plavaka"/>
    <property type="match status" value="1"/>
</dbReference>
<comment type="caution">
    <text evidence="4">The sequence shown here is derived from an EMBL/GenBank/DDBJ whole genome shotgun (WGS) entry which is preliminary data.</text>
</comment>
<keyword evidence="1" id="KW-0479">Metal-binding</keyword>
<sequence>MTYKCSYCSCTFSSTYALKRHISDKHQYIDEDEEVTFQSNMPHEEPDLWDDDDKEVSKVPYHEESGLWDDDLSMKDDESESKITLEQPVESHENLQISEESDEESGEFDDNDESDEESGEFDDDDNEDNEVDLTYSLSIDAEDFCGTTLDDAIRDKTHPPNTEWPNDIYREFMEIVMEYQLSNSCGDRIIKLINKSRQEAEKNPLPINTKEGRRFLDVNEFPYMKFKKVLITKFQDKDYSFYYQPIIHGIKVLLLQSEMNEEFVFKYKNHNTLIKTYGEQFESNWWYITENKIPVDNKLLSIIIYADSTTCDHLGKTSEHPIYISLGNIPNWQRNKPNAKVLVGYLPKLKAKDNTTRNSESFRRLQRLVFQRFILADMAEAGAFTATYLPSTSKRPCYYCLINNEDLNNMALSHIDLRTPEKMKLAISENQASEFSIHKEFNYFWDFDDFNIYEATAPDHNLYDDYKEGGIPCKRLCNIFHKYLVMYMKLRQESFTDTELTELETLITEFCQEFVTIFAEYSPSRCKIPKLHVLHYHVIPSIRLYGSMNGMSTETYETLHKKSVKTPYRMTNKRNYVSQMLTTVRRQYLALKQKKPTIRRSSGFRNLLWEFKFTEIETTVSKIKQDTDIHHLYKEGFDNLHAGFEEFLTENELEYDYESGHFKIYSSVAVESTDIIRTAGTFYGNEWFSDVVVSSEETAWYGKALLLLEFSAKGLKEPVNLALLRWYEEVQEEEIIYDCPRLWLTDQYTCVYLDSVDMSVHIIPRNNCENEYFVNTYIF</sequence>
<dbReference type="EMBL" id="BEXD01000811">
    <property type="protein sequence ID" value="GBB90345.1"/>
    <property type="molecule type" value="Genomic_DNA"/>
</dbReference>
<evidence type="ECO:0000256" key="2">
    <source>
        <dbReference type="SAM" id="MobiDB-lite"/>
    </source>
</evidence>
<feature type="domain" description="C2H2-type" evidence="3">
    <location>
        <begin position="3"/>
        <end position="26"/>
    </location>
</feature>
<dbReference type="Gene3D" id="3.30.160.60">
    <property type="entry name" value="Classic Zinc Finger"/>
    <property type="match status" value="1"/>
</dbReference>
<protein>
    <recommendedName>
        <fullName evidence="3">C2H2-type domain-containing protein</fullName>
    </recommendedName>
</protein>
<proteinExistence type="predicted"/>